<evidence type="ECO:0000256" key="10">
    <source>
        <dbReference type="SAM" id="Phobius"/>
    </source>
</evidence>
<keyword evidence="8 10" id="KW-0472">Membrane</keyword>
<dbReference type="Pfam" id="PF08320">
    <property type="entry name" value="PIG-X"/>
    <property type="match status" value="1"/>
</dbReference>
<keyword evidence="5 10" id="KW-0812">Transmembrane</keyword>
<evidence type="ECO:0000256" key="8">
    <source>
        <dbReference type="ARBA" id="ARBA00023136"/>
    </source>
</evidence>
<evidence type="ECO:0000256" key="7">
    <source>
        <dbReference type="ARBA" id="ARBA00022989"/>
    </source>
</evidence>
<reference evidence="12 13" key="1">
    <citation type="journal article" date="2021" name="MBio">
        <title>A New Model Trypanosomatid, Novymonas esmeraldas: Genomic Perception of Its 'Candidatus Pandoraea novymonadis' Endosymbiont.</title>
        <authorList>
            <person name="Zakharova A."/>
            <person name="Saura A."/>
            <person name="Butenko A."/>
            <person name="Podesvova L."/>
            <person name="Warmusova S."/>
            <person name="Kostygov A.Y."/>
            <person name="Nenarokova A."/>
            <person name="Lukes J."/>
            <person name="Opperdoes F.R."/>
            <person name="Yurchenko V."/>
        </authorList>
    </citation>
    <scope>NUCLEOTIDE SEQUENCE [LARGE SCALE GENOMIC DNA]</scope>
    <source>
        <strain evidence="12 13">E262AT.01</strain>
    </source>
</reference>
<evidence type="ECO:0000256" key="2">
    <source>
        <dbReference type="ARBA" id="ARBA00004687"/>
    </source>
</evidence>
<comment type="subcellular location">
    <subcellularLocation>
        <location evidence="1">Endoplasmic reticulum membrane</location>
        <topology evidence="1">Single-pass membrane protein</topology>
    </subcellularLocation>
</comment>
<evidence type="ECO:0000256" key="1">
    <source>
        <dbReference type="ARBA" id="ARBA00004389"/>
    </source>
</evidence>
<dbReference type="GO" id="GO:0006506">
    <property type="term" value="P:GPI anchor biosynthetic process"/>
    <property type="evidence" value="ECO:0007669"/>
    <property type="project" value="UniProtKB-KW"/>
</dbReference>
<feature type="transmembrane region" description="Helical" evidence="10">
    <location>
        <begin position="271"/>
        <end position="290"/>
    </location>
</feature>
<organism evidence="12 13">
    <name type="scientific">Novymonas esmeraldas</name>
    <dbReference type="NCBI Taxonomy" id="1808958"/>
    <lineage>
        <taxon>Eukaryota</taxon>
        <taxon>Discoba</taxon>
        <taxon>Euglenozoa</taxon>
        <taxon>Kinetoplastea</taxon>
        <taxon>Metakinetoplastina</taxon>
        <taxon>Trypanosomatida</taxon>
        <taxon>Trypanosomatidae</taxon>
        <taxon>Novymonas</taxon>
    </lineage>
</organism>
<keyword evidence="4" id="KW-0337">GPI-anchor biosynthesis</keyword>
<evidence type="ECO:0000256" key="6">
    <source>
        <dbReference type="ARBA" id="ARBA00022824"/>
    </source>
</evidence>
<evidence type="ECO:0000313" key="12">
    <source>
        <dbReference type="EMBL" id="KAK7201421.1"/>
    </source>
</evidence>
<accession>A0AAW0F6I6</accession>
<dbReference type="EMBL" id="JAECZO010000015">
    <property type="protein sequence ID" value="KAK7201421.1"/>
    <property type="molecule type" value="Genomic_DNA"/>
</dbReference>
<comment type="pathway">
    <text evidence="2">Glycolipid biosynthesis; glycosylphosphatidylinositol-anchor biosynthesis.</text>
</comment>
<feature type="chain" id="PRO_5043440932" evidence="11">
    <location>
        <begin position="36"/>
        <end position="291"/>
    </location>
</feature>
<comment type="similarity">
    <text evidence="3">Belongs to the PIGX family.</text>
</comment>
<dbReference type="Proteomes" id="UP001430356">
    <property type="component" value="Unassembled WGS sequence"/>
</dbReference>
<gene>
    <name evidence="12" type="ORF">NESM_000204800</name>
</gene>
<sequence length="291" mass="31498">MLRRRCTTAARLAAPVLPLPLPLVLLLLLCCVVMAALPHVVMAAKSGSCTFISAPPAYTFIGGGFHMQLAIEYPVASQDVHLSFHLPKSFFVDEAEAEQLYRMELLSADPMKQGTSAIVMADLTRAYTPLQMASQHFFDIEAPVFKVGYTTNHVELSFAQRGDGSSALDRYLTESGSDSAVSFRARLVLPIHSRYDALDTDTPFSAWRFITGEDAYVRRCLPEVSMSGTADPRCSASTFASVATSEKLAEKAGYVSCLDLPVGVLADLPHVYRALMGLLVAGAVMVIAAIR</sequence>
<evidence type="ECO:0000256" key="9">
    <source>
        <dbReference type="ARBA" id="ARBA00023180"/>
    </source>
</evidence>
<proteinExistence type="inferred from homology"/>
<keyword evidence="11" id="KW-0732">Signal</keyword>
<keyword evidence="9" id="KW-0325">Glycoprotein</keyword>
<name>A0AAW0F6I6_9TRYP</name>
<evidence type="ECO:0000256" key="5">
    <source>
        <dbReference type="ARBA" id="ARBA00022692"/>
    </source>
</evidence>
<evidence type="ECO:0000256" key="4">
    <source>
        <dbReference type="ARBA" id="ARBA00022502"/>
    </source>
</evidence>
<protein>
    <submittedName>
        <fullName evidence="12">Uncharacterized protein</fullName>
    </submittedName>
</protein>
<dbReference type="GO" id="GO:0005789">
    <property type="term" value="C:endoplasmic reticulum membrane"/>
    <property type="evidence" value="ECO:0007669"/>
    <property type="project" value="UniProtKB-SubCell"/>
</dbReference>
<keyword evidence="13" id="KW-1185">Reference proteome</keyword>
<evidence type="ECO:0000256" key="11">
    <source>
        <dbReference type="SAM" id="SignalP"/>
    </source>
</evidence>
<comment type="caution">
    <text evidence="12">The sequence shown here is derived from an EMBL/GenBank/DDBJ whole genome shotgun (WGS) entry which is preliminary data.</text>
</comment>
<feature type="signal peptide" evidence="11">
    <location>
        <begin position="1"/>
        <end position="35"/>
    </location>
</feature>
<keyword evidence="6" id="KW-0256">Endoplasmic reticulum</keyword>
<evidence type="ECO:0000256" key="3">
    <source>
        <dbReference type="ARBA" id="ARBA00010345"/>
    </source>
</evidence>
<dbReference type="InterPro" id="IPR013233">
    <property type="entry name" value="PIG-X/PBN1"/>
</dbReference>
<keyword evidence="7 10" id="KW-1133">Transmembrane helix</keyword>
<evidence type="ECO:0000313" key="13">
    <source>
        <dbReference type="Proteomes" id="UP001430356"/>
    </source>
</evidence>
<dbReference type="AlphaFoldDB" id="A0AAW0F6I6"/>